<organism evidence="1 2">
    <name type="scientific">Rubripirellula amarantea</name>
    <dbReference type="NCBI Taxonomy" id="2527999"/>
    <lineage>
        <taxon>Bacteria</taxon>
        <taxon>Pseudomonadati</taxon>
        <taxon>Planctomycetota</taxon>
        <taxon>Planctomycetia</taxon>
        <taxon>Pirellulales</taxon>
        <taxon>Pirellulaceae</taxon>
        <taxon>Rubripirellula</taxon>
    </lineage>
</organism>
<dbReference type="EMBL" id="SJPI01000003">
    <property type="protein sequence ID" value="TWT49279.1"/>
    <property type="molecule type" value="Genomic_DNA"/>
</dbReference>
<dbReference type="Gene3D" id="3.40.50.10600">
    <property type="entry name" value="SpoIIaa-like domains"/>
    <property type="match status" value="1"/>
</dbReference>
<evidence type="ECO:0000313" key="2">
    <source>
        <dbReference type="Proteomes" id="UP000316598"/>
    </source>
</evidence>
<dbReference type="Proteomes" id="UP000316598">
    <property type="component" value="Unassembled WGS sequence"/>
</dbReference>
<dbReference type="InterPro" id="IPR038396">
    <property type="entry name" value="SpoIIAA-like_sf"/>
</dbReference>
<proteinExistence type="predicted"/>
<dbReference type="InterPro" id="IPR021866">
    <property type="entry name" value="SpoIIAA-like"/>
</dbReference>
<gene>
    <name evidence="1" type="ORF">Pla22_44730</name>
</gene>
<evidence type="ECO:0008006" key="3">
    <source>
        <dbReference type="Google" id="ProtNLM"/>
    </source>
</evidence>
<dbReference type="AlphaFoldDB" id="A0A5C5WGP4"/>
<comment type="caution">
    <text evidence="1">The sequence shown here is derived from an EMBL/GenBank/DDBJ whole genome shotgun (WGS) entry which is preliminary data.</text>
</comment>
<dbReference type="OrthoDB" id="9811577at2"/>
<sequence>MSVELCEVQQGNFLEIQVTGKLDKEAYELFLPSVERQIEEYGKIRILFAMHDFHGWDAGAMWQDIKFDVKHFNDIERLAIVGESKWERGMAVFCKPFTTAKIRYFDIARIDDARKWLAE</sequence>
<reference evidence="1 2" key="1">
    <citation type="submission" date="2019-02" db="EMBL/GenBank/DDBJ databases">
        <title>Deep-cultivation of Planctomycetes and their phenomic and genomic characterization uncovers novel biology.</title>
        <authorList>
            <person name="Wiegand S."/>
            <person name="Jogler M."/>
            <person name="Boedeker C."/>
            <person name="Pinto D."/>
            <person name="Vollmers J."/>
            <person name="Rivas-Marin E."/>
            <person name="Kohn T."/>
            <person name="Peeters S.H."/>
            <person name="Heuer A."/>
            <person name="Rast P."/>
            <person name="Oberbeckmann S."/>
            <person name="Bunk B."/>
            <person name="Jeske O."/>
            <person name="Meyerdierks A."/>
            <person name="Storesund J.E."/>
            <person name="Kallscheuer N."/>
            <person name="Luecker S."/>
            <person name="Lage O.M."/>
            <person name="Pohl T."/>
            <person name="Merkel B.J."/>
            <person name="Hornburger P."/>
            <person name="Mueller R.-W."/>
            <person name="Bruemmer F."/>
            <person name="Labrenz M."/>
            <person name="Spormann A.M."/>
            <person name="Op Den Camp H."/>
            <person name="Overmann J."/>
            <person name="Amann R."/>
            <person name="Jetten M.S.M."/>
            <person name="Mascher T."/>
            <person name="Medema M.H."/>
            <person name="Devos D.P."/>
            <person name="Kaster A.-K."/>
            <person name="Ovreas L."/>
            <person name="Rohde M."/>
            <person name="Galperin M.Y."/>
            <person name="Jogler C."/>
        </authorList>
    </citation>
    <scope>NUCLEOTIDE SEQUENCE [LARGE SCALE GENOMIC DNA]</scope>
    <source>
        <strain evidence="1 2">Pla22</strain>
    </source>
</reference>
<evidence type="ECO:0000313" key="1">
    <source>
        <dbReference type="EMBL" id="TWT49279.1"/>
    </source>
</evidence>
<dbReference type="SUPFAM" id="SSF52091">
    <property type="entry name" value="SpoIIaa-like"/>
    <property type="match status" value="1"/>
</dbReference>
<dbReference type="InterPro" id="IPR036513">
    <property type="entry name" value="STAS_dom_sf"/>
</dbReference>
<accession>A0A5C5WGP4</accession>
<protein>
    <recommendedName>
        <fullName evidence="3">STAS/SEC14 domain-containing protein</fullName>
    </recommendedName>
</protein>
<keyword evidence="2" id="KW-1185">Reference proteome</keyword>
<dbReference type="RefSeq" id="WP_146516816.1">
    <property type="nucleotide sequence ID" value="NZ_SJPI01000003.1"/>
</dbReference>
<dbReference type="Pfam" id="PF11964">
    <property type="entry name" value="SpoIIAA-like"/>
    <property type="match status" value="1"/>
</dbReference>
<name>A0A5C5WGP4_9BACT</name>